<name>A0A1T4WTC0_9BACT</name>
<protein>
    <submittedName>
        <fullName evidence="1">Uncharacterized protein</fullName>
    </submittedName>
</protein>
<reference evidence="2" key="1">
    <citation type="submission" date="2017-02" db="EMBL/GenBank/DDBJ databases">
        <authorList>
            <person name="Varghese N."/>
            <person name="Submissions S."/>
        </authorList>
    </citation>
    <scope>NUCLEOTIDE SEQUENCE [LARGE SCALE GENOMIC DNA]</scope>
    <source>
        <strain evidence="2">ATCC 700200</strain>
    </source>
</reference>
<gene>
    <name evidence="1" type="ORF">SAMN02745166_00584</name>
</gene>
<dbReference type="Proteomes" id="UP000190774">
    <property type="component" value="Unassembled WGS sequence"/>
</dbReference>
<keyword evidence="2" id="KW-1185">Reference proteome</keyword>
<dbReference type="AlphaFoldDB" id="A0A1T4WTC0"/>
<evidence type="ECO:0000313" key="1">
    <source>
        <dbReference type="EMBL" id="SKA80105.1"/>
    </source>
</evidence>
<organism evidence="1 2">
    <name type="scientific">Prosthecobacter debontii</name>
    <dbReference type="NCBI Taxonomy" id="48467"/>
    <lineage>
        <taxon>Bacteria</taxon>
        <taxon>Pseudomonadati</taxon>
        <taxon>Verrucomicrobiota</taxon>
        <taxon>Verrucomicrobiia</taxon>
        <taxon>Verrucomicrobiales</taxon>
        <taxon>Verrucomicrobiaceae</taxon>
        <taxon>Prosthecobacter</taxon>
    </lineage>
</organism>
<proteinExistence type="predicted"/>
<accession>A0A1T4WTC0</accession>
<dbReference type="STRING" id="48467.SAMN02745166_00584"/>
<dbReference type="EMBL" id="FUYE01000002">
    <property type="protein sequence ID" value="SKA80105.1"/>
    <property type="molecule type" value="Genomic_DNA"/>
</dbReference>
<sequence>MFLQMLKILSDLVTIKPSKETWREDRSRIILATHVPKLKTYVHACSLKFTG</sequence>
<evidence type="ECO:0000313" key="2">
    <source>
        <dbReference type="Proteomes" id="UP000190774"/>
    </source>
</evidence>